<sequence>MPRVFSFCFRLFLAFLAARFLSRLFGLTGWGPLFGFAAFFLGNIYLFDYLNFRERFPRRPPPGGGSGAEPAED</sequence>
<dbReference type="AlphaFoldDB" id="A0A7V4LDC7"/>
<proteinExistence type="predicted"/>
<organism evidence="2">
    <name type="scientific">Desulfobacca acetoxidans</name>
    <dbReference type="NCBI Taxonomy" id="60893"/>
    <lineage>
        <taxon>Bacteria</taxon>
        <taxon>Pseudomonadati</taxon>
        <taxon>Thermodesulfobacteriota</taxon>
        <taxon>Desulfobaccia</taxon>
        <taxon>Desulfobaccales</taxon>
        <taxon>Desulfobaccaceae</taxon>
        <taxon>Desulfobacca</taxon>
    </lineage>
</organism>
<comment type="caution">
    <text evidence="2">The sequence shown here is derived from an EMBL/GenBank/DDBJ whole genome shotgun (WGS) entry which is preliminary data.</text>
</comment>
<keyword evidence="1" id="KW-0472">Membrane</keyword>
<reference evidence="2" key="1">
    <citation type="journal article" date="2020" name="mSystems">
        <title>Genome- and Community-Level Interaction Insights into Carbon Utilization and Element Cycling Functions of Hydrothermarchaeota in Hydrothermal Sediment.</title>
        <authorList>
            <person name="Zhou Z."/>
            <person name="Liu Y."/>
            <person name="Xu W."/>
            <person name="Pan J."/>
            <person name="Luo Z.H."/>
            <person name="Li M."/>
        </authorList>
    </citation>
    <scope>NUCLEOTIDE SEQUENCE [LARGE SCALE GENOMIC DNA]</scope>
    <source>
        <strain evidence="2">SpSt-548</strain>
    </source>
</reference>
<dbReference type="EMBL" id="DSXI01000536">
    <property type="protein sequence ID" value="HGS05851.1"/>
    <property type="molecule type" value="Genomic_DNA"/>
</dbReference>
<evidence type="ECO:0000256" key="1">
    <source>
        <dbReference type="SAM" id="Phobius"/>
    </source>
</evidence>
<feature type="transmembrane region" description="Helical" evidence="1">
    <location>
        <begin position="29"/>
        <end position="50"/>
    </location>
</feature>
<keyword evidence="1" id="KW-0812">Transmembrane</keyword>
<accession>A0A7V4LDC7</accession>
<name>A0A7V4LDC7_9BACT</name>
<keyword evidence="1" id="KW-1133">Transmembrane helix</keyword>
<gene>
    <name evidence="2" type="ORF">ENT08_09010</name>
</gene>
<protein>
    <submittedName>
        <fullName evidence="2">Uncharacterized protein</fullName>
    </submittedName>
</protein>
<evidence type="ECO:0000313" key="2">
    <source>
        <dbReference type="EMBL" id="HGS05851.1"/>
    </source>
</evidence>